<sequence>MISILDIANLLYYFVFLSLLIVGFAYDLKFRLIPDFVSYGILLLGLFRIGVVFFKGGDYGMAGGMSLSPSYDLFAVIGVALAFGSLWFFSKGNAMGFGDVKLASALTAFLGFPKAFVALLLAFWIGSIFGIALMASQNASLKTEVPFGPFLVIGALLGLLWGADLITYYLSFSLF</sequence>
<feature type="domain" description="Prepilin type IV endopeptidase peptidase" evidence="3">
    <location>
        <begin position="14"/>
        <end position="131"/>
    </location>
</feature>
<dbReference type="AlphaFoldDB" id="A0A1G2K5X9"/>
<feature type="transmembrane region" description="Helical" evidence="2">
    <location>
        <begin position="147"/>
        <end position="170"/>
    </location>
</feature>
<evidence type="ECO:0000256" key="2">
    <source>
        <dbReference type="SAM" id="Phobius"/>
    </source>
</evidence>
<dbReference type="EMBL" id="MHQC01000049">
    <property type="protein sequence ID" value="OGZ93838.1"/>
    <property type="molecule type" value="Genomic_DNA"/>
</dbReference>
<dbReference type="GO" id="GO:0005886">
    <property type="term" value="C:plasma membrane"/>
    <property type="evidence" value="ECO:0007669"/>
    <property type="project" value="TreeGrafter"/>
</dbReference>
<dbReference type="Proteomes" id="UP000177152">
    <property type="component" value="Unassembled WGS sequence"/>
</dbReference>
<dbReference type="GO" id="GO:0006465">
    <property type="term" value="P:signal peptide processing"/>
    <property type="evidence" value="ECO:0007669"/>
    <property type="project" value="TreeGrafter"/>
</dbReference>
<feature type="transmembrane region" description="Helical" evidence="2">
    <location>
        <begin position="69"/>
        <end position="89"/>
    </location>
</feature>
<dbReference type="InterPro" id="IPR050882">
    <property type="entry name" value="Prepilin_peptidase/N-MTase"/>
</dbReference>
<feature type="transmembrane region" description="Helical" evidence="2">
    <location>
        <begin position="7"/>
        <end position="26"/>
    </location>
</feature>
<dbReference type="GO" id="GO:0004190">
    <property type="term" value="F:aspartic-type endopeptidase activity"/>
    <property type="evidence" value="ECO:0007669"/>
    <property type="project" value="InterPro"/>
</dbReference>
<comment type="similarity">
    <text evidence="1">Belongs to the peptidase A24 family.</text>
</comment>
<dbReference type="InterPro" id="IPR000045">
    <property type="entry name" value="Prepilin_IV_endopep_pep"/>
</dbReference>
<feature type="transmembrane region" description="Helical" evidence="2">
    <location>
        <begin position="38"/>
        <end position="57"/>
    </location>
</feature>
<keyword evidence="2" id="KW-0472">Membrane</keyword>
<evidence type="ECO:0000259" key="3">
    <source>
        <dbReference type="Pfam" id="PF01478"/>
    </source>
</evidence>
<dbReference type="PANTHER" id="PTHR30487">
    <property type="entry name" value="TYPE 4 PREPILIN-LIKE PROTEINS LEADER PEPTIDE-PROCESSING ENZYME"/>
    <property type="match status" value="1"/>
</dbReference>
<dbReference type="PANTHER" id="PTHR30487:SF0">
    <property type="entry name" value="PREPILIN LEADER PEPTIDASE_N-METHYLTRANSFERASE-RELATED"/>
    <property type="match status" value="1"/>
</dbReference>
<proteinExistence type="inferred from homology"/>
<evidence type="ECO:0000313" key="5">
    <source>
        <dbReference type="Proteomes" id="UP000177152"/>
    </source>
</evidence>
<keyword evidence="2" id="KW-0812">Transmembrane</keyword>
<evidence type="ECO:0000256" key="1">
    <source>
        <dbReference type="ARBA" id="ARBA00005801"/>
    </source>
</evidence>
<gene>
    <name evidence="4" type="ORF">A2633_04370</name>
</gene>
<comment type="caution">
    <text evidence="4">The sequence shown here is derived from an EMBL/GenBank/DDBJ whole genome shotgun (WGS) entry which is preliminary data.</text>
</comment>
<accession>A0A1G2K5X9</accession>
<reference evidence="4 5" key="1">
    <citation type="journal article" date="2016" name="Nat. Commun.">
        <title>Thousands of microbial genomes shed light on interconnected biogeochemical processes in an aquifer system.</title>
        <authorList>
            <person name="Anantharaman K."/>
            <person name="Brown C.T."/>
            <person name="Hug L.A."/>
            <person name="Sharon I."/>
            <person name="Castelle C.J."/>
            <person name="Probst A.J."/>
            <person name="Thomas B.C."/>
            <person name="Singh A."/>
            <person name="Wilkins M.J."/>
            <person name="Karaoz U."/>
            <person name="Brodie E.L."/>
            <person name="Williams K.H."/>
            <person name="Hubbard S.S."/>
            <person name="Banfield J.F."/>
        </authorList>
    </citation>
    <scope>NUCLEOTIDE SEQUENCE [LARGE SCALE GENOMIC DNA]</scope>
</reference>
<keyword evidence="2" id="KW-1133">Transmembrane helix</keyword>
<protein>
    <recommendedName>
        <fullName evidence="3">Prepilin type IV endopeptidase peptidase domain-containing protein</fullName>
    </recommendedName>
</protein>
<organism evidence="4 5">
    <name type="scientific">Candidatus Sungbacteria bacterium RIFCSPHIGHO2_01_FULL_47_32</name>
    <dbReference type="NCBI Taxonomy" id="1802264"/>
    <lineage>
        <taxon>Bacteria</taxon>
        <taxon>Candidatus Sungiibacteriota</taxon>
    </lineage>
</organism>
<name>A0A1G2K5X9_9BACT</name>
<dbReference type="Gene3D" id="1.20.120.1220">
    <property type="match status" value="1"/>
</dbReference>
<feature type="transmembrane region" description="Helical" evidence="2">
    <location>
        <begin position="109"/>
        <end position="135"/>
    </location>
</feature>
<evidence type="ECO:0000313" key="4">
    <source>
        <dbReference type="EMBL" id="OGZ93838.1"/>
    </source>
</evidence>
<dbReference type="Pfam" id="PF01478">
    <property type="entry name" value="Peptidase_A24"/>
    <property type="match status" value="1"/>
</dbReference>